<dbReference type="PROSITE" id="PS50835">
    <property type="entry name" value="IG_LIKE"/>
    <property type="match status" value="1"/>
</dbReference>
<dbReference type="InterPro" id="IPR007110">
    <property type="entry name" value="Ig-like_dom"/>
</dbReference>
<dbReference type="RefSeq" id="XP_042586783.1">
    <property type="nucleotide sequence ID" value="XM_042730849.1"/>
</dbReference>
<protein>
    <submittedName>
        <fullName evidence="4">Uncharacterized protein LOC122138439 isoform X1</fullName>
    </submittedName>
</protein>
<keyword evidence="1" id="KW-0472">Membrane</keyword>
<feature type="chain" id="PRO_5040508901" evidence="2">
    <location>
        <begin position="29"/>
        <end position="216"/>
    </location>
</feature>
<accession>A0A9Q9WNQ9</accession>
<feature type="transmembrane region" description="Helical" evidence="1">
    <location>
        <begin position="138"/>
        <end position="165"/>
    </location>
</feature>
<dbReference type="InterPro" id="IPR003599">
    <property type="entry name" value="Ig_sub"/>
</dbReference>
<dbReference type="AlphaFoldDB" id="A0A9Q9WNQ9"/>
<evidence type="ECO:0000313" key="4">
    <source>
        <dbReference type="RefSeq" id="XP_042586783.1"/>
    </source>
</evidence>
<reference evidence="4" key="1">
    <citation type="submission" date="2025-08" db="UniProtKB">
        <authorList>
            <consortium name="RefSeq"/>
        </authorList>
    </citation>
    <scope>IDENTIFICATION</scope>
    <source>
        <tissue evidence="4">Muscle</tissue>
    </source>
</reference>
<dbReference type="Proteomes" id="UP001155660">
    <property type="component" value="Chromosome B9"/>
</dbReference>
<evidence type="ECO:0000256" key="1">
    <source>
        <dbReference type="SAM" id="Phobius"/>
    </source>
</evidence>
<organism evidence="4">
    <name type="scientific">Cyprinus carpio</name>
    <name type="common">Common carp</name>
    <dbReference type="NCBI Taxonomy" id="7962"/>
    <lineage>
        <taxon>Eukaryota</taxon>
        <taxon>Metazoa</taxon>
        <taxon>Chordata</taxon>
        <taxon>Craniata</taxon>
        <taxon>Vertebrata</taxon>
        <taxon>Euteleostomi</taxon>
        <taxon>Actinopterygii</taxon>
        <taxon>Neopterygii</taxon>
        <taxon>Teleostei</taxon>
        <taxon>Ostariophysi</taxon>
        <taxon>Cypriniformes</taxon>
        <taxon>Cyprinidae</taxon>
        <taxon>Cyprininae</taxon>
        <taxon>Cyprinus</taxon>
    </lineage>
</organism>
<evidence type="ECO:0000259" key="3">
    <source>
        <dbReference type="PROSITE" id="PS50835"/>
    </source>
</evidence>
<name>A0A9Q9WNQ9_CYPCA</name>
<feature type="signal peptide" evidence="2">
    <location>
        <begin position="1"/>
        <end position="28"/>
    </location>
</feature>
<dbReference type="OrthoDB" id="8915654at2759"/>
<dbReference type="GeneID" id="122138439"/>
<dbReference type="KEGG" id="ccar:122138439"/>
<proteinExistence type="predicted"/>
<dbReference type="SMART" id="SM00409">
    <property type="entry name" value="IG"/>
    <property type="match status" value="1"/>
</dbReference>
<evidence type="ECO:0000256" key="2">
    <source>
        <dbReference type="SAM" id="SignalP"/>
    </source>
</evidence>
<dbReference type="Pfam" id="PF13927">
    <property type="entry name" value="Ig_3"/>
    <property type="match status" value="1"/>
</dbReference>
<feature type="domain" description="Ig-like" evidence="3">
    <location>
        <begin position="46"/>
        <end position="124"/>
    </location>
</feature>
<keyword evidence="1" id="KW-1133">Transmembrane helix</keyword>
<sequence>MANFLTRNLHLDLCVVIILLIHADYSKSNQEQRIQQHINKTVFVEETVTLHCNKTEFDEDVTWKMNNSVIFSHESYSNRTMRNFSSSRIHIDPTAPRELTIHQIQASDAGNYTCYPTAIRWTLTTTENQIRPKSLKEMALHIIIIIISCCGVIMICLIITISICIHRKLRQKMNSSLEKEDVKMIADCDKHTLTACVSQLNSLPHHVCSPAPNKYH</sequence>
<gene>
    <name evidence="4" type="primary">LOC122138439</name>
</gene>
<keyword evidence="1" id="KW-0812">Transmembrane</keyword>
<keyword evidence="2" id="KW-0732">Signal</keyword>